<dbReference type="Proteomes" id="UP000053477">
    <property type="component" value="Unassembled WGS sequence"/>
</dbReference>
<organism evidence="2 3">
    <name type="scientific">Schizopora paradoxa</name>
    <dbReference type="NCBI Taxonomy" id="27342"/>
    <lineage>
        <taxon>Eukaryota</taxon>
        <taxon>Fungi</taxon>
        <taxon>Dikarya</taxon>
        <taxon>Basidiomycota</taxon>
        <taxon>Agaricomycotina</taxon>
        <taxon>Agaricomycetes</taxon>
        <taxon>Hymenochaetales</taxon>
        <taxon>Schizoporaceae</taxon>
        <taxon>Schizopora</taxon>
    </lineage>
</organism>
<proteinExistence type="predicted"/>
<gene>
    <name evidence="2" type="ORF">SCHPADRAFT_911564</name>
</gene>
<keyword evidence="3" id="KW-1185">Reference proteome</keyword>
<feature type="region of interest" description="Disordered" evidence="1">
    <location>
        <begin position="32"/>
        <end position="51"/>
    </location>
</feature>
<name>A0A0H2QYD5_9AGAM</name>
<sequence>MAEELHATRQGMSGSPALVPYHQRLGLTAAGEDDDDLHTQNLTHDGNLQTPNLTRGIRQQCKGTIVDVQFASARNIASKLLATQEDRRRSSSTLRRELTLSGATRLRAAKYWRTSTRVSKQQRKGGSKN</sequence>
<evidence type="ECO:0000256" key="1">
    <source>
        <dbReference type="SAM" id="MobiDB-lite"/>
    </source>
</evidence>
<evidence type="ECO:0000313" key="3">
    <source>
        <dbReference type="Proteomes" id="UP000053477"/>
    </source>
</evidence>
<feature type="compositionally biased region" description="Polar residues" evidence="1">
    <location>
        <begin position="39"/>
        <end position="51"/>
    </location>
</feature>
<dbReference type="AlphaFoldDB" id="A0A0H2QYD5"/>
<protein>
    <submittedName>
        <fullName evidence="2">Uncharacterized protein</fullName>
    </submittedName>
</protein>
<reference evidence="2 3" key="1">
    <citation type="submission" date="2015-04" db="EMBL/GenBank/DDBJ databases">
        <title>Complete genome sequence of Schizopora paradoxa KUC8140, a cosmopolitan wood degrader in East Asia.</title>
        <authorList>
            <consortium name="DOE Joint Genome Institute"/>
            <person name="Min B."/>
            <person name="Park H."/>
            <person name="Jang Y."/>
            <person name="Kim J.-J."/>
            <person name="Kim K.H."/>
            <person name="Pangilinan J."/>
            <person name="Lipzen A."/>
            <person name="Riley R."/>
            <person name="Grigoriev I.V."/>
            <person name="Spatafora J.W."/>
            <person name="Choi I.-G."/>
        </authorList>
    </citation>
    <scope>NUCLEOTIDE SEQUENCE [LARGE SCALE GENOMIC DNA]</scope>
    <source>
        <strain evidence="2 3">KUC8140</strain>
    </source>
</reference>
<evidence type="ECO:0000313" key="2">
    <source>
        <dbReference type="EMBL" id="KLO04580.1"/>
    </source>
</evidence>
<accession>A0A0H2QYD5</accession>
<dbReference type="InParanoid" id="A0A0H2QYD5"/>
<dbReference type="EMBL" id="KQ086495">
    <property type="protein sequence ID" value="KLO04580.1"/>
    <property type="molecule type" value="Genomic_DNA"/>
</dbReference>